<sequence>MGVAKVSKTAGLCLWQMRSDGRVRWSEVVMMASFVYKLKKKVILGEEVAASKLTILIICNHVYHAVQAGSGQSLINETVLLLHLESDDSAQLTHLLLHLESDDSAQLTHETIGIDFLSKTMYLEDMTLCLQLCDMDTAGHEIFHSLIPSFIRDSSVDVIVYDAASKASVKKVQMDQQKLSLLIDFARMDVRTERGIDVHCVEDLLCLLSKFSALQFQAHITLKSVVFGGLRHRLEEMD</sequence>
<dbReference type="AlphaFoldDB" id="A0A8S9Q7A4"/>
<evidence type="ECO:0000256" key="4">
    <source>
        <dbReference type="ARBA" id="ARBA00037868"/>
    </source>
</evidence>
<accession>A0A8S9Q7A4</accession>
<dbReference type="InterPro" id="IPR027417">
    <property type="entry name" value="P-loop_NTPase"/>
</dbReference>
<dbReference type="PROSITE" id="PS51419">
    <property type="entry name" value="RAB"/>
    <property type="match status" value="1"/>
</dbReference>
<evidence type="ECO:0000256" key="1">
    <source>
        <dbReference type="ARBA" id="ARBA00006270"/>
    </source>
</evidence>
<comment type="subcellular location">
    <subcellularLocation>
        <location evidence="4">Endomembrane system</location>
        <topology evidence="4">Lipid-anchor</topology>
    </subcellularLocation>
</comment>
<evidence type="ECO:0000313" key="5">
    <source>
        <dbReference type="EMBL" id="KAF3537636.1"/>
    </source>
</evidence>
<dbReference type="InterPro" id="IPR050227">
    <property type="entry name" value="Rab"/>
</dbReference>
<evidence type="ECO:0000256" key="2">
    <source>
        <dbReference type="ARBA" id="ARBA00022741"/>
    </source>
</evidence>
<dbReference type="SUPFAM" id="SSF52540">
    <property type="entry name" value="P-loop containing nucleoside triphosphate hydrolases"/>
    <property type="match status" value="1"/>
</dbReference>
<keyword evidence="3" id="KW-0342">GTP-binding</keyword>
<gene>
    <name evidence="5" type="ORF">F2Q69_00022019</name>
</gene>
<dbReference type="SMART" id="SM00175">
    <property type="entry name" value="RAB"/>
    <property type="match status" value="1"/>
</dbReference>
<dbReference type="GO" id="GO:0005525">
    <property type="term" value="F:GTP binding"/>
    <property type="evidence" value="ECO:0007669"/>
    <property type="project" value="UniProtKB-KW"/>
</dbReference>
<comment type="similarity">
    <text evidence="1">Belongs to the small GTPase superfamily. Rab family.</text>
</comment>
<dbReference type="InterPro" id="IPR001806">
    <property type="entry name" value="Small_GTPase"/>
</dbReference>
<dbReference type="Proteomes" id="UP000712600">
    <property type="component" value="Unassembled WGS sequence"/>
</dbReference>
<evidence type="ECO:0000313" key="6">
    <source>
        <dbReference type="Proteomes" id="UP000712600"/>
    </source>
</evidence>
<keyword evidence="2" id="KW-0547">Nucleotide-binding</keyword>
<proteinExistence type="inferred from homology"/>
<dbReference type="EMBL" id="QGKX02001290">
    <property type="protein sequence ID" value="KAF3537636.1"/>
    <property type="molecule type" value="Genomic_DNA"/>
</dbReference>
<organism evidence="5 6">
    <name type="scientific">Brassica cretica</name>
    <name type="common">Mustard</name>
    <dbReference type="NCBI Taxonomy" id="69181"/>
    <lineage>
        <taxon>Eukaryota</taxon>
        <taxon>Viridiplantae</taxon>
        <taxon>Streptophyta</taxon>
        <taxon>Embryophyta</taxon>
        <taxon>Tracheophyta</taxon>
        <taxon>Spermatophyta</taxon>
        <taxon>Magnoliopsida</taxon>
        <taxon>eudicotyledons</taxon>
        <taxon>Gunneridae</taxon>
        <taxon>Pentapetalae</taxon>
        <taxon>rosids</taxon>
        <taxon>malvids</taxon>
        <taxon>Brassicales</taxon>
        <taxon>Brassicaceae</taxon>
        <taxon>Brassiceae</taxon>
        <taxon>Brassica</taxon>
    </lineage>
</organism>
<dbReference type="Gene3D" id="3.40.50.300">
    <property type="entry name" value="P-loop containing nucleotide triphosphate hydrolases"/>
    <property type="match status" value="1"/>
</dbReference>
<dbReference type="GO" id="GO:0012505">
    <property type="term" value="C:endomembrane system"/>
    <property type="evidence" value="ECO:0007669"/>
    <property type="project" value="UniProtKB-SubCell"/>
</dbReference>
<dbReference type="PANTHER" id="PTHR47977">
    <property type="entry name" value="RAS-RELATED PROTEIN RAB"/>
    <property type="match status" value="1"/>
</dbReference>
<name>A0A8S9Q7A4_BRACR</name>
<comment type="caution">
    <text evidence="5">The sequence shown here is derived from an EMBL/GenBank/DDBJ whole genome shotgun (WGS) entry which is preliminary data.</text>
</comment>
<dbReference type="GO" id="GO:0003924">
    <property type="term" value="F:GTPase activity"/>
    <property type="evidence" value="ECO:0007669"/>
    <property type="project" value="InterPro"/>
</dbReference>
<protein>
    <submittedName>
        <fullName evidence="5">Uncharacterized protein</fullName>
    </submittedName>
</protein>
<evidence type="ECO:0000256" key="3">
    <source>
        <dbReference type="ARBA" id="ARBA00023134"/>
    </source>
</evidence>
<dbReference type="Pfam" id="PF00071">
    <property type="entry name" value="Ras"/>
    <property type="match status" value="1"/>
</dbReference>
<reference evidence="5" key="1">
    <citation type="submission" date="2019-12" db="EMBL/GenBank/DDBJ databases">
        <title>Genome sequencing and annotation of Brassica cretica.</title>
        <authorList>
            <person name="Studholme D.J."/>
            <person name="Sarris P."/>
        </authorList>
    </citation>
    <scope>NUCLEOTIDE SEQUENCE</scope>
    <source>
        <strain evidence="5">PFS-109/04</strain>
        <tissue evidence="5">Leaf</tissue>
    </source>
</reference>